<dbReference type="PROSITE" id="PS51257">
    <property type="entry name" value="PROKAR_LIPOPROTEIN"/>
    <property type="match status" value="1"/>
</dbReference>
<sequence length="329" mass="34058">MKASLRSSSLLLLGLGAMGLAGCSAADATATGADGEACDETYTIGFSHPVGEADAVKQVKGFAQAHADEVGCVELLLDNTTGSSLESQRQTIESWVTQGIDAIVMQPVDPTAFAGLQQQAQEKGIKWLTYSSEMDGRDGSVGFDNELSGKQIADDVTTWIAATHPEGGISAAVTTLVSVPVYAGRWEEPIAALDEVGVPIVSEQECADQTCGLQIAEDALRENPDLRIFIGLNDSAALGALKAFEQSAISADEVYIAGQDGAIEALEAIEAGGPYKASAAILLDELGASIIDNSIAAITGDGEVDTVTPSVLASLADQAQLDELKELLK</sequence>
<protein>
    <submittedName>
        <fullName evidence="5">Sugar ABC transporter substrate-binding protein</fullName>
    </submittedName>
</protein>
<dbReference type="Gene3D" id="3.40.50.2300">
    <property type="match status" value="2"/>
</dbReference>
<dbReference type="SUPFAM" id="SSF53822">
    <property type="entry name" value="Periplasmic binding protein-like I"/>
    <property type="match status" value="1"/>
</dbReference>
<dbReference type="InterPro" id="IPR050555">
    <property type="entry name" value="Bact_Solute-Bind_Prot2"/>
</dbReference>
<comment type="caution">
    <text evidence="5">The sequence shown here is derived from an EMBL/GenBank/DDBJ whole genome shotgun (WGS) entry which is preliminary data.</text>
</comment>
<evidence type="ECO:0000256" key="1">
    <source>
        <dbReference type="ARBA" id="ARBA00004196"/>
    </source>
</evidence>
<feature type="chain" id="PRO_5046511202" evidence="3">
    <location>
        <begin position="27"/>
        <end position="329"/>
    </location>
</feature>
<dbReference type="PANTHER" id="PTHR30036">
    <property type="entry name" value="D-XYLOSE-BINDING PERIPLASMIC PROTEIN"/>
    <property type="match status" value="1"/>
</dbReference>
<evidence type="ECO:0000313" key="6">
    <source>
        <dbReference type="Proteomes" id="UP000777440"/>
    </source>
</evidence>
<comment type="similarity">
    <text evidence="2">Belongs to the bacterial solute-binding protein 2 family.</text>
</comment>
<comment type="subcellular location">
    <subcellularLocation>
        <location evidence="1">Cell envelope</location>
    </subcellularLocation>
</comment>
<evidence type="ECO:0000259" key="4">
    <source>
        <dbReference type="Pfam" id="PF13407"/>
    </source>
</evidence>
<name>A0ABS7I4K7_9MICO</name>
<dbReference type="InterPro" id="IPR025997">
    <property type="entry name" value="SBP_2_dom"/>
</dbReference>
<gene>
    <name evidence="5" type="ORF">JNB61_19625</name>
</gene>
<evidence type="ECO:0000313" key="5">
    <source>
        <dbReference type="EMBL" id="MBW9111979.1"/>
    </source>
</evidence>
<proteinExistence type="inferred from homology"/>
<evidence type="ECO:0000256" key="2">
    <source>
        <dbReference type="ARBA" id="ARBA00007639"/>
    </source>
</evidence>
<keyword evidence="6" id="KW-1185">Reference proteome</keyword>
<accession>A0ABS7I4K7</accession>
<dbReference type="InterPro" id="IPR028082">
    <property type="entry name" value="Peripla_BP_I"/>
</dbReference>
<dbReference type="RefSeq" id="WP_220292824.1">
    <property type="nucleotide sequence ID" value="NZ_JAEUAX010000022.1"/>
</dbReference>
<evidence type="ECO:0000256" key="3">
    <source>
        <dbReference type="SAM" id="SignalP"/>
    </source>
</evidence>
<dbReference type="CDD" id="cd01536">
    <property type="entry name" value="PBP1_ABC_sugar_binding-like"/>
    <property type="match status" value="1"/>
</dbReference>
<keyword evidence="3" id="KW-0732">Signal</keyword>
<dbReference type="EMBL" id="JAEUAX010000022">
    <property type="protein sequence ID" value="MBW9111979.1"/>
    <property type="molecule type" value="Genomic_DNA"/>
</dbReference>
<feature type="domain" description="Periplasmic binding protein" evidence="4">
    <location>
        <begin position="44"/>
        <end position="300"/>
    </location>
</feature>
<dbReference type="Proteomes" id="UP000777440">
    <property type="component" value="Unassembled WGS sequence"/>
</dbReference>
<dbReference type="PANTHER" id="PTHR30036:SF7">
    <property type="entry name" value="ABC TRANSPORTER PERIPLASMIC-BINDING PROTEIN YPHF"/>
    <property type="match status" value="1"/>
</dbReference>
<organism evidence="5 6">
    <name type="scientific">Microbacterium ureisolvens</name>
    <dbReference type="NCBI Taxonomy" id="2781186"/>
    <lineage>
        <taxon>Bacteria</taxon>
        <taxon>Bacillati</taxon>
        <taxon>Actinomycetota</taxon>
        <taxon>Actinomycetes</taxon>
        <taxon>Micrococcales</taxon>
        <taxon>Microbacteriaceae</taxon>
        <taxon>Microbacterium</taxon>
    </lineage>
</organism>
<feature type="signal peptide" evidence="3">
    <location>
        <begin position="1"/>
        <end position="26"/>
    </location>
</feature>
<reference evidence="5 6" key="1">
    <citation type="journal article" date="2021" name="MBio">
        <title>Poor Competitiveness of Bradyrhizobium in Pigeon Pea Root Colonization in Indian Soils.</title>
        <authorList>
            <person name="Chalasani D."/>
            <person name="Basu A."/>
            <person name="Pullabhotla S.V.S.R.N."/>
            <person name="Jorrin B."/>
            <person name="Neal A.L."/>
            <person name="Poole P.S."/>
            <person name="Podile A.R."/>
            <person name="Tkacz A."/>
        </authorList>
    </citation>
    <scope>NUCLEOTIDE SEQUENCE [LARGE SCALE GENOMIC DNA]</scope>
    <source>
        <strain evidence="5 6">HU12</strain>
    </source>
</reference>
<dbReference type="Pfam" id="PF13407">
    <property type="entry name" value="Peripla_BP_4"/>
    <property type="match status" value="1"/>
</dbReference>